<accession>A0ABW5D3Q0</accession>
<sequence length="229" mass="24668">MKHSGQLEEKKYRRFGTNKSTGFTFVELLAVISLLSILIFAAAPIFTDSSYAAGTSARELIKAHLRQARAKAVSSGIATAVIIPTLESGDDVGARAISLLSVVRKESGYVPVVGSDGKAVLLQRWRTLPKNLHFVPGADLDPPRNTMMDAAEKVTVETGNGSFLCHLMVFASNGQIVFPKQGESLDIGIAEAVRKGAGLQFTHQSNGKSVFSLLRVNRLTGRTRSISQR</sequence>
<dbReference type="EMBL" id="JBHUIT010000002">
    <property type="protein sequence ID" value="MFD2255417.1"/>
    <property type="molecule type" value="Genomic_DNA"/>
</dbReference>
<keyword evidence="1" id="KW-0812">Transmembrane</keyword>
<keyword evidence="1" id="KW-1133">Transmembrane helix</keyword>
<dbReference type="RefSeq" id="WP_386818076.1">
    <property type="nucleotide sequence ID" value="NZ_JBHUIT010000002.1"/>
</dbReference>
<dbReference type="InterPro" id="IPR045584">
    <property type="entry name" value="Pilin-like"/>
</dbReference>
<dbReference type="NCBIfam" id="TIGR02532">
    <property type="entry name" value="IV_pilin_GFxxxE"/>
    <property type="match status" value="1"/>
</dbReference>
<comment type="caution">
    <text evidence="2">The sequence shown here is derived from an EMBL/GenBank/DDBJ whole genome shotgun (WGS) entry which is preliminary data.</text>
</comment>
<keyword evidence="3" id="KW-1185">Reference proteome</keyword>
<protein>
    <submittedName>
        <fullName evidence="2">Tfp pilus assembly protein FimT/FimU</fullName>
    </submittedName>
</protein>
<organism evidence="2 3">
    <name type="scientific">Luteolibacter algae</name>
    <dbReference type="NCBI Taxonomy" id="454151"/>
    <lineage>
        <taxon>Bacteria</taxon>
        <taxon>Pseudomonadati</taxon>
        <taxon>Verrucomicrobiota</taxon>
        <taxon>Verrucomicrobiia</taxon>
        <taxon>Verrucomicrobiales</taxon>
        <taxon>Verrucomicrobiaceae</taxon>
        <taxon>Luteolibacter</taxon>
    </lineage>
</organism>
<reference evidence="3" key="1">
    <citation type="journal article" date="2019" name="Int. J. Syst. Evol. Microbiol.">
        <title>The Global Catalogue of Microorganisms (GCM) 10K type strain sequencing project: providing services to taxonomists for standard genome sequencing and annotation.</title>
        <authorList>
            <consortium name="The Broad Institute Genomics Platform"/>
            <consortium name="The Broad Institute Genome Sequencing Center for Infectious Disease"/>
            <person name="Wu L."/>
            <person name="Ma J."/>
        </authorList>
    </citation>
    <scope>NUCLEOTIDE SEQUENCE [LARGE SCALE GENOMIC DNA]</scope>
    <source>
        <strain evidence="3">CGMCC 4.7106</strain>
    </source>
</reference>
<dbReference type="Proteomes" id="UP001597375">
    <property type="component" value="Unassembled WGS sequence"/>
</dbReference>
<name>A0ABW5D3Q0_9BACT</name>
<evidence type="ECO:0000313" key="3">
    <source>
        <dbReference type="Proteomes" id="UP001597375"/>
    </source>
</evidence>
<evidence type="ECO:0000256" key="1">
    <source>
        <dbReference type="SAM" id="Phobius"/>
    </source>
</evidence>
<feature type="transmembrane region" description="Helical" evidence="1">
    <location>
        <begin position="21"/>
        <end position="46"/>
    </location>
</feature>
<keyword evidence="1" id="KW-0472">Membrane</keyword>
<evidence type="ECO:0000313" key="2">
    <source>
        <dbReference type="EMBL" id="MFD2255417.1"/>
    </source>
</evidence>
<proteinExistence type="predicted"/>
<gene>
    <name evidence="2" type="ORF">ACFSSA_01900</name>
</gene>
<dbReference type="Pfam" id="PF07963">
    <property type="entry name" value="N_methyl"/>
    <property type="match status" value="1"/>
</dbReference>
<dbReference type="InterPro" id="IPR012902">
    <property type="entry name" value="N_methyl_site"/>
</dbReference>
<dbReference type="SUPFAM" id="SSF54523">
    <property type="entry name" value="Pili subunits"/>
    <property type="match status" value="1"/>
</dbReference>